<dbReference type="EMBL" id="CM035431">
    <property type="protein sequence ID" value="KAH7297246.1"/>
    <property type="molecule type" value="Genomic_DNA"/>
</dbReference>
<dbReference type="SUPFAM" id="SSF52833">
    <property type="entry name" value="Thioredoxin-like"/>
    <property type="match status" value="1"/>
</dbReference>
<evidence type="ECO:0000313" key="2">
    <source>
        <dbReference type="EMBL" id="KAH7297246.1"/>
    </source>
</evidence>
<dbReference type="SFLD" id="SFLDG01206">
    <property type="entry name" value="Xi.1"/>
    <property type="match status" value="1"/>
</dbReference>
<organism evidence="2 3">
    <name type="scientific">Ceratopteris richardii</name>
    <name type="common">Triangle waterfern</name>
    <dbReference type="NCBI Taxonomy" id="49495"/>
    <lineage>
        <taxon>Eukaryota</taxon>
        <taxon>Viridiplantae</taxon>
        <taxon>Streptophyta</taxon>
        <taxon>Embryophyta</taxon>
        <taxon>Tracheophyta</taxon>
        <taxon>Polypodiopsida</taxon>
        <taxon>Polypodiidae</taxon>
        <taxon>Polypodiales</taxon>
        <taxon>Pteridineae</taxon>
        <taxon>Pteridaceae</taxon>
        <taxon>Parkerioideae</taxon>
        <taxon>Ceratopteris</taxon>
    </lineage>
</organism>
<dbReference type="InterPro" id="IPR047047">
    <property type="entry name" value="GST_Omega-like_C"/>
</dbReference>
<dbReference type="OMA" id="HGWTAAW"/>
<dbReference type="Proteomes" id="UP000825935">
    <property type="component" value="Chromosome 26"/>
</dbReference>
<accession>A0A8T2RLL4</accession>
<dbReference type="Pfam" id="PF13410">
    <property type="entry name" value="GST_C_2"/>
    <property type="match status" value="1"/>
</dbReference>
<dbReference type="OrthoDB" id="2309723at2759"/>
<keyword evidence="3" id="KW-1185">Reference proteome</keyword>
<dbReference type="InterPro" id="IPR040079">
    <property type="entry name" value="Glutathione_S-Trfase"/>
</dbReference>
<dbReference type="GO" id="GO:0005737">
    <property type="term" value="C:cytoplasm"/>
    <property type="evidence" value="ECO:0007669"/>
    <property type="project" value="TreeGrafter"/>
</dbReference>
<dbReference type="Gene3D" id="1.20.1050.10">
    <property type="match status" value="1"/>
</dbReference>
<dbReference type="InterPro" id="IPR010987">
    <property type="entry name" value="Glutathione-S-Trfase_C-like"/>
</dbReference>
<dbReference type="InterPro" id="IPR016639">
    <property type="entry name" value="GST_Omega/GSH"/>
</dbReference>
<evidence type="ECO:0000259" key="1">
    <source>
        <dbReference type="PROSITE" id="PS50405"/>
    </source>
</evidence>
<comment type="caution">
    <text evidence="2">The sequence shown here is derived from an EMBL/GenBank/DDBJ whole genome shotgun (WGS) entry which is preliminary data.</text>
</comment>
<protein>
    <recommendedName>
        <fullName evidence="1">GST C-terminal domain-containing protein</fullName>
    </recommendedName>
</protein>
<sequence length="425" mass="47853">MASLHDHPPHGLACNLLQPPTLFPSSRLRQATWTKEATVSRPCLRRRRQRLKAIHAKSSSTELPDIVKGLGQLLWGQSLPPGALVGAVRSVWTSAWAVMMKQLAPSDNQGGYQRPQSKFRNRLPSPISSADYGRYHLYVSLTCPWAHRTAIVHSLKGLGDAVPISVTVPGDTGLWEFRPHKDISTEDLQQCTLLPSVDRAHQRRLLKEVYKLRKGGYDGRATVPMLWDSHEREIINNESADIIEILNADFNIFSSEPQLDLSPEHLQRDIEKWNNLIYTSVNNGVYRCGFAQGQGAYDEVIKMLFSTLDILDEHLASSKFLCGEQLTLADIRLFTTLYRFDPVYYVLFKCSKKKLVEYPSLYRYLCQIFQIPGVSATCDLLTIMDGYYKVLFPLNPGGIRPVIPASSESACLLVGSVQKQISLRP</sequence>
<dbReference type="InterPro" id="IPR004045">
    <property type="entry name" value="Glutathione_S-Trfase_N"/>
</dbReference>
<dbReference type="GO" id="GO:0004364">
    <property type="term" value="F:glutathione transferase activity"/>
    <property type="evidence" value="ECO:0007669"/>
    <property type="project" value="InterPro"/>
</dbReference>
<gene>
    <name evidence="2" type="ORF">KP509_26G061100</name>
</gene>
<dbReference type="SUPFAM" id="SSF47616">
    <property type="entry name" value="GST C-terminal domain-like"/>
    <property type="match status" value="1"/>
</dbReference>
<dbReference type="SFLD" id="SFLDG01148">
    <property type="entry name" value="Xi_(cytGST)"/>
    <property type="match status" value="1"/>
</dbReference>
<proteinExistence type="predicted"/>
<dbReference type="InterPro" id="IPR036249">
    <property type="entry name" value="Thioredoxin-like_sf"/>
</dbReference>
<dbReference type="Pfam" id="PF13409">
    <property type="entry name" value="GST_N_2"/>
    <property type="match status" value="1"/>
</dbReference>
<dbReference type="Gene3D" id="3.40.30.10">
    <property type="entry name" value="Glutaredoxin"/>
    <property type="match status" value="1"/>
</dbReference>
<dbReference type="PANTHER" id="PTHR32419:SF31">
    <property type="entry name" value="OS02G0814800 PROTEIN"/>
    <property type="match status" value="1"/>
</dbReference>
<dbReference type="InterPro" id="IPR036282">
    <property type="entry name" value="Glutathione-S-Trfase_C_sf"/>
</dbReference>
<feature type="domain" description="GST C-terminal" evidence="1">
    <location>
        <begin position="263"/>
        <end position="405"/>
    </location>
</feature>
<dbReference type="SFLD" id="SFLDS00019">
    <property type="entry name" value="Glutathione_Transferase_(cytos"/>
    <property type="match status" value="1"/>
</dbReference>
<dbReference type="AlphaFoldDB" id="A0A8T2RLL4"/>
<dbReference type="CDD" id="cd03190">
    <property type="entry name" value="GST_C_Omega_like"/>
    <property type="match status" value="1"/>
</dbReference>
<dbReference type="PROSITE" id="PS50405">
    <property type="entry name" value="GST_CTER"/>
    <property type="match status" value="1"/>
</dbReference>
<reference evidence="2" key="1">
    <citation type="submission" date="2021-08" db="EMBL/GenBank/DDBJ databases">
        <title>WGS assembly of Ceratopteris richardii.</title>
        <authorList>
            <person name="Marchant D.B."/>
            <person name="Chen G."/>
            <person name="Jenkins J."/>
            <person name="Shu S."/>
            <person name="Leebens-Mack J."/>
            <person name="Grimwood J."/>
            <person name="Schmutz J."/>
            <person name="Soltis P."/>
            <person name="Soltis D."/>
            <person name="Chen Z.-H."/>
        </authorList>
    </citation>
    <scope>NUCLEOTIDE SEQUENCE</scope>
    <source>
        <strain evidence="2">Whitten #5841</strain>
        <tissue evidence="2">Leaf</tissue>
    </source>
</reference>
<name>A0A8T2RLL4_CERRI</name>
<evidence type="ECO:0000313" key="3">
    <source>
        <dbReference type="Proteomes" id="UP000825935"/>
    </source>
</evidence>
<dbReference type="PANTHER" id="PTHR32419">
    <property type="entry name" value="GLUTATHIONYL-HYDROQUINONE REDUCTASE"/>
    <property type="match status" value="1"/>
</dbReference>